<protein>
    <submittedName>
        <fullName evidence="2">Transmembrane protein</fullName>
    </submittedName>
</protein>
<reference evidence="2 3" key="1">
    <citation type="journal article" date="2013" name="Genome Announc.">
        <title>Draft Genome Sequence of Methylophaga lonarensis MPLT, a Haloalkaliphilic (Non-Methane-Utilizing) Methylotroph.</title>
        <authorList>
            <person name="Shetty S.A."/>
            <person name="Marathe N.P."/>
            <person name="Munot H."/>
            <person name="Antony C.P."/>
            <person name="Dhotre D.P."/>
            <person name="Murrell J.C."/>
            <person name="Shouche Y.S."/>
        </authorList>
    </citation>
    <scope>NUCLEOTIDE SEQUENCE [LARGE SCALE GENOMIC DNA]</scope>
    <source>
        <strain evidence="2 3">MPL</strain>
    </source>
</reference>
<feature type="region of interest" description="Disordered" evidence="1">
    <location>
        <begin position="47"/>
        <end position="90"/>
    </location>
</feature>
<evidence type="ECO:0000313" key="3">
    <source>
        <dbReference type="Proteomes" id="UP000012019"/>
    </source>
</evidence>
<gene>
    <name evidence="2" type="ORF">MPL1_09602</name>
</gene>
<proteinExistence type="predicted"/>
<keyword evidence="3" id="KW-1185">Reference proteome</keyword>
<dbReference type="Proteomes" id="UP000012019">
    <property type="component" value="Unassembled WGS sequence"/>
</dbReference>
<dbReference type="AlphaFoldDB" id="M7NZD8"/>
<keyword evidence="2" id="KW-0812">Transmembrane</keyword>
<sequence length="116" mass="13129">MEGYFDYAGSVKMMRLLWASLFLTGCNTTVLVATSVGETKHHLEYNEKPGWTSETRRQDSAECGGPPNESIQFGSNAIKAAQRPEETERQTEMRLRKAWYACMTEKGYRGTRAVPE</sequence>
<evidence type="ECO:0000256" key="1">
    <source>
        <dbReference type="SAM" id="MobiDB-lite"/>
    </source>
</evidence>
<keyword evidence="2" id="KW-0472">Membrane</keyword>
<comment type="caution">
    <text evidence="2">The sequence shown here is derived from an EMBL/GenBank/DDBJ whole genome shotgun (WGS) entry which is preliminary data.</text>
</comment>
<dbReference type="EMBL" id="APHR01000051">
    <property type="protein sequence ID" value="EMR12597.1"/>
    <property type="molecule type" value="Genomic_DNA"/>
</dbReference>
<dbReference type="STRING" id="1286106.MPL1_09602"/>
<evidence type="ECO:0000313" key="2">
    <source>
        <dbReference type="EMBL" id="EMR12597.1"/>
    </source>
</evidence>
<name>M7NZD8_9GAMM</name>
<accession>M7NZD8</accession>
<organism evidence="2 3">
    <name type="scientific">Methylophaga lonarensis MPL</name>
    <dbReference type="NCBI Taxonomy" id="1286106"/>
    <lineage>
        <taxon>Bacteria</taxon>
        <taxon>Pseudomonadati</taxon>
        <taxon>Pseudomonadota</taxon>
        <taxon>Gammaproteobacteria</taxon>
        <taxon>Thiotrichales</taxon>
        <taxon>Piscirickettsiaceae</taxon>
        <taxon>Methylophaga</taxon>
    </lineage>
</organism>
<dbReference type="RefSeq" id="WP_009726890.1">
    <property type="nucleotide sequence ID" value="NZ_APHR01000051.1"/>
</dbReference>
<dbReference type="OrthoDB" id="9135162at2"/>